<dbReference type="PANTHER" id="PTHR21248">
    <property type="entry name" value="CARDIOLIPIN SYNTHASE"/>
    <property type="match status" value="1"/>
</dbReference>
<feature type="domain" description="PLD phosphodiesterase" evidence="9">
    <location>
        <begin position="195"/>
        <end position="222"/>
    </location>
</feature>
<evidence type="ECO:0000256" key="1">
    <source>
        <dbReference type="ARBA" id="ARBA00004236"/>
    </source>
</evidence>
<keyword evidence="4" id="KW-0812">Transmembrane</keyword>
<dbReference type="SMART" id="SM00155">
    <property type="entry name" value="PLDc"/>
    <property type="match status" value="2"/>
</dbReference>
<keyword evidence="7" id="KW-0472">Membrane</keyword>
<sequence length="465" mass="52086">MPGLIGIRLSGILQLLCAVLPCMLLASCATLPDVRYLSSSITENANPSIATGDGMLSKKKTESLLAKRLRNSKTELKELIKLEEIATGSPLIAGNKVRLLFDGPQTMQAMMEAIRSAKNHVNLETYIFDQDELGMRFADLLIEKQRSGVQVNIIYDSVGTLGVPAEFFEKMRAAGISLTEFNPVNPLKRFGYWRLNKRDHRKILVVDGRIGFTGGVNIAQDYARSSLFRSRGRANSELGWRDTHIQIEGPAVASLQWLFLDAWTKQRAEDLPDREYFPPLPESGNELVRVIASEPGSDHEIYKAYVLAMQQAKKSIHITVAYFVPDVQIIETLKDAAGRGVDVSIVFPSISDAGLVYYAARSFYSELLEAGVKIYEFQASVLHAKTAVIDNAWSTVGSANLDLRSFLHNTEVNVVVLGEEFGNRMEAAFQEDLKNSRQVSREEWEKRPFLERIKETAARSFEYWL</sequence>
<keyword evidence="5" id="KW-0677">Repeat</keyword>
<evidence type="ECO:0000313" key="11">
    <source>
        <dbReference type="Proteomes" id="UP001225596"/>
    </source>
</evidence>
<keyword evidence="11" id="KW-1185">Reference proteome</keyword>
<comment type="caution">
    <text evidence="10">The sequence shown here is derived from an EMBL/GenBank/DDBJ whole genome shotgun (WGS) entry which is preliminary data.</text>
</comment>
<dbReference type="Gene3D" id="3.30.870.10">
    <property type="entry name" value="Endonuclease Chain A"/>
    <property type="match status" value="2"/>
</dbReference>
<name>A0ABU1BNI0_9BURK</name>
<dbReference type="Pfam" id="PF13091">
    <property type="entry name" value="PLDc_2"/>
    <property type="match status" value="2"/>
</dbReference>
<dbReference type="EMBL" id="JAUYVH010000004">
    <property type="protein sequence ID" value="MDQ9170560.1"/>
    <property type="molecule type" value="Genomic_DNA"/>
</dbReference>
<evidence type="ECO:0000256" key="8">
    <source>
        <dbReference type="NCBIfam" id="TIGR04265"/>
    </source>
</evidence>
<evidence type="ECO:0000256" key="6">
    <source>
        <dbReference type="ARBA" id="ARBA00022989"/>
    </source>
</evidence>
<dbReference type="InterPro" id="IPR025202">
    <property type="entry name" value="PLD-like_dom"/>
</dbReference>
<dbReference type="InterPro" id="IPR001736">
    <property type="entry name" value="PLipase_D/transphosphatidylase"/>
</dbReference>
<evidence type="ECO:0000256" key="5">
    <source>
        <dbReference type="ARBA" id="ARBA00022737"/>
    </source>
</evidence>
<protein>
    <recommendedName>
        <fullName evidence="8">Cardiolipin synthase</fullName>
        <ecNumber evidence="8">2.7.8.-</ecNumber>
    </recommendedName>
</protein>
<dbReference type="PANTHER" id="PTHR21248:SF22">
    <property type="entry name" value="PHOSPHOLIPASE D"/>
    <property type="match status" value="1"/>
</dbReference>
<keyword evidence="2" id="KW-1003">Cell membrane</keyword>
<evidence type="ECO:0000256" key="7">
    <source>
        <dbReference type="ARBA" id="ARBA00023136"/>
    </source>
</evidence>
<feature type="domain" description="PLD phosphodiesterase" evidence="9">
    <location>
        <begin position="378"/>
        <end position="405"/>
    </location>
</feature>
<reference evidence="10 11" key="1">
    <citation type="submission" date="2023-08" db="EMBL/GenBank/DDBJ databases">
        <title>Oxalobacteraceae gen .nov., isolated from river sludge outside the plant.</title>
        <authorList>
            <person name="Zhao S.Y."/>
        </authorList>
    </citation>
    <scope>NUCLEOTIDE SEQUENCE [LARGE SCALE GENOMIC DNA]</scope>
    <source>
        <strain evidence="10 11">R-40</strain>
    </source>
</reference>
<comment type="subcellular location">
    <subcellularLocation>
        <location evidence="1">Cell membrane</location>
    </subcellularLocation>
</comment>
<dbReference type="SUPFAM" id="SSF56024">
    <property type="entry name" value="Phospholipase D/nuclease"/>
    <property type="match status" value="2"/>
</dbReference>
<keyword evidence="3" id="KW-0808">Transferase</keyword>
<evidence type="ECO:0000256" key="3">
    <source>
        <dbReference type="ARBA" id="ARBA00022679"/>
    </source>
</evidence>
<dbReference type="Proteomes" id="UP001225596">
    <property type="component" value="Unassembled WGS sequence"/>
</dbReference>
<dbReference type="InterPro" id="IPR022924">
    <property type="entry name" value="Cardiolipin_synthase"/>
</dbReference>
<evidence type="ECO:0000259" key="9">
    <source>
        <dbReference type="PROSITE" id="PS50035"/>
    </source>
</evidence>
<evidence type="ECO:0000256" key="4">
    <source>
        <dbReference type="ARBA" id="ARBA00022692"/>
    </source>
</evidence>
<accession>A0ABU1BNI0</accession>
<dbReference type="EC" id="2.7.8.-" evidence="8"/>
<evidence type="ECO:0000256" key="2">
    <source>
        <dbReference type="ARBA" id="ARBA00022475"/>
    </source>
</evidence>
<gene>
    <name evidence="10" type="primary">cls</name>
    <name evidence="10" type="ORF">Q8A64_09060</name>
</gene>
<dbReference type="NCBIfam" id="TIGR04265">
    <property type="entry name" value="bac_cardiolipin"/>
    <property type="match status" value="1"/>
</dbReference>
<dbReference type="RefSeq" id="WP_338436495.1">
    <property type="nucleotide sequence ID" value="NZ_JAUYVH010000004.1"/>
</dbReference>
<dbReference type="CDD" id="cd09159">
    <property type="entry name" value="PLDc_ybhO_like_2"/>
    <property type="match status" value="1"/>
</dbReference>
<proteinExistence type="predicted"/>
<dbReference type="CDD" id="cd09110">
    <property type="entry name" value="PLDc_CLS_1"/>
    <property type="match status" value="1"/>
</dbReference>
<dbReference type="PROSITE" id="PS50035">
    <property type="entry name" value="PLD"/>
    <property type="match status" value="2"/>
</dbReference>
<keyword evidence="6" id="KW-1133">Transmembrane helix</keyword>
<organism evidence="10 11">
    <name type="scientific">Keguizhuia sedimenti</name>
    <dbReference type="NCBI Taxonomy" id="3064264"/>
    <lineage>
        <taxon>Bacteria</taxon>
        <taxon>Pseudomonadati</taxon>
        <taxon>Pseudomonadota</taxon>
        <taxon>Betaproteobacteria</taxon>
        <taxon>Burkholderiales</taxon>
        <taxon>Oxalobacteraceae</taxon>
        <taxon>Keguizhuia</taxon>
    </lineage>
</organism>
<evidence type="ECO:0000313" key="10">
    <source>
        <dbReference type="EMBL" id="MDQ9170560.1"/>
    </source>
</evidence>